<sequence length="60" mass="6776">MQKKTKQLVAGDMVKNMLNGQYYPFEAIEKSGAGYIVKLTPATLDGNSYYAEYADRHEVK</sequence>
<evidence type="ECO:0000313" key="2">
    <source>
        <dbReference type="Proteomes" id="UP000317930"/>
    </source>
</evidence>
<keyword evidence="2" id="KW-1185">Reference proteome</keyword>
<gene>
    <name evidence="1" type="ORF">AAM37_gp75</name>
</gene>
<reference evidence="1 2" key="1">
    <citation type="submission" date="2019-04" db="EMBL/GenBank/DDBJ databases">
        <title>Complete genome sequence of Pantoea sp. infecting bacteriophage vB_PagM_AAM37.</title>
        <authorList>
            <person name="Truncaite L."/>
            <person name="Simoliuniene M."/>
            <person name="Zajanckauskaite A."/>
            <person name="Meskys R."/>
            <person name="Simoliunas E."/>
        </authorList>
    </citation>
    <scope>NUCLEOTIDE SEQUENCE [LARGE SCALE GENOMIC DNA]</scope>
    <source>
        <strain evidence="1">AAM37</strain>
    </source>
</reference>
<organism evidence="1 2">
    <name type="scientific">Pantoea phage vB_PagM_AAM37</name>
    <dbReference type="NCBI Taxonomy" id="2588093"/>
    <lineage>
        <taxon>Viruses</taxon>
        <taxon>Duplodnaviria</taxon>
        <taxon>Heunggongvirae</taxon>
        <taxon>Uroviricota</taxon>
        <taxon>Caudoviricetes</taxon>
        <taxon>Dibbivirus</taxon>
        <taxon>Dibbivirus AAM37</taxon>
    </lineage>
</organism>
<dbReference type="EMBL" id="MK798143">
    <property type="protein sequence ID" value="QDH45746.1"/>
    <property type="molecule type" value="Genomic_DNA"/>
</dbReference>
<protein>
    <submittedName>
        <fullName evidence="1">Uncharacterized protein</fullName>
    </submittedName>
</protein>
<name>A0A513ZYG8_9CAUD</name>
<accession>A0A513ZYG8</accession>
<dbReference type="Proteomes" id="UP000317930">
    <property type="component" value="Segment"/>
</dbReference>
<proteinExistence type="predicted"/>
<evidence type="ECO:0000313" key="1">
    <source>
        <dbReference type="EMBL" id="QDH45746.1"/>
    </source>
</evidence>